<dbReference type="AlphaFoldDB" id="A0A835R202"/>
<dbReference type="InterPro" id="IPR006459">
    <property type="entry name" value="CASP/CASPL"/>
</dbReference>
<evidence type="ECO:0000256" key="5">
    <source>
        <dbReference type="ARBA" id="ARBA00022692"/>
    </source>
</evidence>
<dbReference type="OrthoDB" id="772477at2759"/>
<comment type="similarity">
    <text evidence="2 8">Belongs to the Casparian strip membrane proteins (CASP) family.</text>
</comment>
<keyword evidence="7 8" id="KW-0472">Membrane</keyword>
<organism evidence="10 11">
    <name type="scientific">Vanilla planifolia</name>
    <name type="common">Vanilla</name>
    <dbReference type="NCBI Taxonomy" id="51239"/>
    <lineage>
        <taxon>Eukaryota</taxon>
        <taxon>Viridiplantae</taxon>
        <taxon>Streptophyta</taxon>
        <taxon>Embryophyta</taxon>
        <taxon>Tracheophyta</taxon>
        <taxon>Spermatophyta</taxon>
        <taxon>Magnoliopsida</taxon>
        <taxon>Liliopsida</taxon>
        <taxon>Asparagales</taxon>
        <taxon>Orchidaceae</taxon>
        <taxon>Vanilloideae</taxon>
        <taxon>Vanilleae</taxon>
        <taxon>Vanilla</taxon>
    </lineage>
</organism>
<evidence type="ECO:0000256" key="7">
    <source>
        <dbReference type="ARBA" id="ARBA00023136"/>
    </source>
</evidence>
<dbReference type="PANTHER" id="PTHR36488">
    <property type="entry name" value="CASP-LIKE PROTEIN 1U1"/>
    <property type="match status" value="1"/>
</dbReference>
<sequence>MAPPKTDVAEGGETPVSLATVPAATGTSSSTQLLGSILRSVAVLLTFIATIVMGAAREKVIIDVNSDYSLEGKVKSTYNSSFVYFIIVNALVCVYSAVSAGVSFINKNSSASDLPIGVADVAATVFLFTGNAAATAVEILAEKGSSHFGWTKFCNYTENFCHRLTAAIVLSTFAAIAYALLLVLSMIALQSRSR</sequence>
<evidence type="ECO:0000313" key="11">
    <source>
        <dbReference type="Proteomes" id="UP000639772"/>
    </source>
</evidence>
<dbReference type="Pfam" id="PF04535">
    <property type="entry name" value="CASP_dom"/>
    <property type="match status" value="1"/>
</dbReference>
<comment type="subcellular location">
    <subcellularLocation>
        <location evidence="1 8">Cell membrane</location>
        <topology evidence="1 8">Multi-pass membrane protein</topology>
    </subcellularLocation>
</comment>
<gene>
    <name evidence="10" type="ORF">HPP92_013222</name>
</gene>
<feature type="transmembrane region" description="Helical" evidence="8">
    <location>
        <begin position="82"/>
        <end position="105"/>
    </location>
</feature>
<keyword evidence="6 8" id="KW-1133">Transmembrane helix</keyword>
<dbReference type="InterPro" id="IPR044173">
    <property type="entry name" value="CASPL"/>
</dbReference>
<dbReference type="NCBIfam" id="TIGR01569">
    <property type="entry name" value="A_tha_TIGR01569"/>
    <property type="match status" value="1"/>
</dbReference>
<dbReference type="Proteomes" id="UP000639772">
    <property type="component" value="Chromosome 6"/>
</dbReference>
<keyword evidence="5 8" id="KW-0812">Transmembrane</keyword>
<evidence type="ECO:0000256" key="3">
    <source>
        <dbReference type="ARBA" id="ARBA00011489"/>
    </source>
</evidence>
<evidence type="ECO:0000256" key="4">
    <source>
        <dbReference type="ARBA" id="ARBA00022475"/>
    </source>
</evidence>
<dbReference type="PANTHER" id="PTHR36488:SF8">
    <property type="entry name" value="CASP-LIKE PROTEIN 1U1"/>
    <property type="match status" value="1"/>
</dbReference>
<name>A0A835R202_VANPL</name>
<feature type="transmembrane region" description="Helical" evidence="8">
    <location>
        <begin position="37"/>
        <end position="56"/>
    </location>
</feature>
<dbReference type="GO" id="GO:0005886">
    <property type="term" value="C:plasma membrane"/>
    <property type="evidence" value="ECO:0007669"/>
    <property type="project" value="UniProtKB-SubCell"/>
</dbReference>
<evidence type="ECO:0000256" key="2">
    <source>
        <dbReference type="ARBA" id="ARBA00007651"/>
    </source>
</evidence>
<accession>A0A835R202</accession>
<comment type="subunit">
    <text evidence="3 8">Homodimer and heterodimers.</text>
</comment>
<feature type="domain" description="Casparian strip membrane protein" evidence="9">
    <location>
        <begin position="30"/>
        <end position="177"/>
    </location>
</feature>
<protein>
    <recommendedName>
        <fullName evidence="8">CASP-like protein</fullName>
    </recommendedName>
</protein>
<evidence type="ECO:0000313" key="10">
    <source>
        <dbReference type="EMBL" id="KAG0478503.1"/>
    </source>
</evidence>
<evidence type="ECO:0000256" key="6">
    <source>
        <dbReference type="ARBA" id="ARBA00022989"/>
    </source>
</evidence>
<keyword evidence="4 8" id="KW-1003">Cell membrane</keyword>
<comment type="caution">
    <text evidence="8">Lacks conserved residue(s) required for the propagation of feature annotation.</text>
</comment>
<proteinExistence type="inferred from homology"/>
<reference evidence="10 11" key="1">
    <citation type="journal article" date="2020" name="Nat. Food">
        <title>A phased Vanilla planifolia genome enables genetic improvement of flavour and production.</title>
        <authorList>
            <person name="Hasing T."/>
            <person name="Tang H."/>
            <person name="Brym M."/>
            <person name="Khazi F."/>
            <person name="Huang T."/>
            <person name="Chambers A.H."/>
        </authorList>
    </citation>
    <scope>NUCLEOTIDE SEQUENCE [LARGE SCALE GENOMIC DNA]</scope>
    <source>
        <tissue evidence="10">Leaf</tissue>
    </source>
</reference>
<comment type="caution">
    <text evidence="10">The sequence shown here is derived from an EMBL/GenBank/DDBJ whole genome shotgun (WGS) entry which is preliminary data.</text>
</comment>
<dbReference type="EMBL" id="JADCNM010000006">
    <property type="protein sequence ID" value="KAG0478503.1"/>
    <property type="molecule type" value="Genomic_DNA"/>
</dbReference>
<evidence type="ECO:0000259" key="9">
    <source>
        <dbReference type="Pfam" id="PF04535"/>
    </source>
</evidence>
<evidence type="ECO:0000256" key="8">
    <source>
        <dbReference type="RuleBase" id="RU361233"/>
    </source>
</evidence>
<dbReference type="InterPro" id="IPR006702">
    <property type="entry name" value="CASP_dom"/>
</dbReference>
<evidence type="ECO:0000256" key="1">
    <source>
        <dbReference type="ARBA" id="ARBA00004651"/>
    </source>
</evidence>
<feature type="transmembrane region" description="Helical" evidence="8">
    <location>
        <begin position="166"/>
        <end position="189"/>
    </location>
</feature>